<accession>A0A0S4QWC4</accession>
<evidence type="ECO:0000256" key="5">
    <source>
        <dbReference type="ARBA" id="ARBA00022840"/>
    </source>
</evidence>
<reference evidence="12" key="1">
    <citation type="submission" date="2015-11" db="EMBL/GenBank/DDBJ databases">
        <authorList>
            <person name="Varghese N."/>
        </authorList>
    </citation>
    <scope>NUCLEOTIDE SEQUENCE [LARGE SCALE GENOMIC DNA]</scope>
    <source>
        <strain evidence="12">DSM 45899</strain>
    </source>
</reference>
<dbReference type="Proteomes" id="UP000198802">
    <property type="component" value="Unassembled WGS sequence"/>
</dbReference>
<dbReference type="Gene3D" id="3.30.300.30">
    <property type="match status" value="1"/>
</dbReference>
<dbReference type="AlphaFoldDB" id="A0A0S4QWC4"/>
<sequence length="672" mass="71355">MAYTWLPSPAYLEHTNVARLMRRLGVDTADELRAVSVADIGAFWHAVVDDLAIPFSRRYEQVVDLSRGIEYPEWFTGGQINIVDACLSRWLASTPNAPAVVHEDESGSVRELTFAGLTDQVARLRGALRARGIGPGDAVAIYLPMAPEAVVAFYAVASLGAVAVPLFSGFAAAAITARLQDARARAVITADGTIRRGRAVPMRAHLDDALADCPSVRLVVVVDSLAPTAMPTPTPITSARGGAEVVSWWRMLAGEPDPAVAPTASSDVLLLAYTSGTTGRPKGAVHTHAGFLVKTACEVAYGFDMAPGRTFCWITDMGWIMGPLSIVGTHACGGTLLLYEGAPDMPDAARLWRLAQRHRVTTLGVSPTLIRALRAASPDRPAEDLSSVRVIGSTGEPWDPESYEWLAANVFGGRVPVINFSGGTEVGGSFLCPYPVEEIASCSLGGPALGMDVDVVDESGRPLRGSVGELVCRQPWPAMTRGVWRDEARYVETYWSTFPGLWRHGDFALVDEAGGWFILGRSDDAMNVAGKRVAPAEIESVLAADPAVAESAVVGVPNPAKGESVWAFWVARPGTEDVGAAGPGAGRDGPGTGPTPDEEVSRRLRERVADQLGKPFAPSRVVRVAALPKTRSAKVLRRALRAAVLGTDPGDLSGAENPQVLDVIRAQLGDRR</sequence>
<dbReference type="Gene3D" id="3.40.50.12780">
    <property type="entry name" value="N-terminal domain of ligase-like"/>
    <property type="match status" value="1"/>
</dbReference>
<dbReference type="GO" id="GO:0005524">
    <property type="term" value="F:ATP binding"/>
    <property type="evidence" value="ECO:0007669"/>
    <property type="project" value="UniProtKB-KW"/>
</dbReference>
<evidence type="ECO:0000256" key="1">
    <source>
        <dbReference type="ARBA" id="ARBA00006432"/>
    </source>
</evidence>
<dbReference type="SUPFAM" id="SSF56801">
    <property type="entry name" value="Acetyl-CoA synthetase-like"/>
    <property type="match status" value="1"/>
</dbReference>
<evidence type="ECO:0000313" key="12">
    <source>
        <dbReference type="Proteomes" id="UP000198802"/>
    </source>
</evidence>
<dbReference type="EMBL" id="FAOZ01000031">
    <property type="protein sequence ID" value="CUU59795.1"/>
    <property type="molecule type" value="Genomic_DNA"/>
</dbReference>
<keyword evidence="6" id="KW-0007">Acetylation</keyword>
<feature type="domain" description="AMP-dependent synthetase/ligase" evidence="8">
    <location>
        <begin position="88"/>
        <end position="483"/>
    </location>
</feature>
<evidence type="ECO:0000313" key="11">
    <source>
        <dbReference type="EMBL" id="CUU59795.1"/>
    </source>
</evidence>
<evidence type="ECO:0000256" key="7">
    <source>
        <dbReference type="SAM" id="MobiDB-lite"/>
    </source>
</evidence>
<dbReference type="InterPro" id="IPR025110">
    <property type="entry name" value="AMP-bd_C"/>
</dbReference>
<feature type="domain" description="Acetyl-coenzyme A synthetase N-terminal" evidence="10">
    <location>
        <begin position="30"/>
        <end position="86"/>
    </location>
</feature>
<keyword evidence="4" id="KW-0547">Nucleotide-binding</keyword>
<comment type="similarity">
    <text evidence="1">Belongs to the ATP-dependent AMP-binding enzyme family.</text>
</comment>
<gene>
    <name evidence="11" type="ORF">Ga0074812_13195</name>
</gene>
<name>A0A0S4QWC4_9ACTN</name>
<evidence type="ECO:0000259" key="8">
    <source>
        <dbReference type="Pfam" id="PF00501"/>
    </source>
</evidence>
<evidence type="ECO:0000256" key="3">
    <source>
        <dbReference type="ARBA" id="ARBA00022598"/>
    </source>
</evidence>
<dbReference type="Pfam" id="PF13193">
    <property type="entry name" value="AMP-binding_C"/>
    <property type="match status" value="1"/>
</dbReference>
<dbReference type="Pfam" id="PF16177">
    <property type="entry name" value="ACAS_N"/>
    <property type="match status" value="1"/>
</dbReference>
<protein>
    <recommendedName>
        <fullName evidence="2">acetate--CoA ligase</fullName>
        <ecNumber evidence="2">6.2.1.1</ecNumber>
    </recommendedName>
</protein>
<dbReference type="PANTHER" id="PTHR24095:SF14">
    <property type="entry name" value="ACETYL-COENZYME A SYNTHETASE 1"/>
    <property type="match status" value="1"/>
</dbReference>
<dbReference type="GO" id="GO:0006085">
    <property type="term" value="P:acetyl-CoA biosynthetic process"/>
    <property type="evidence" value="ECO:0007669"/>
    <property type="project" value="TreeGrafter"/>
</dbReference>
<keyword evidence="12" id="KW-1185">Reference proteome</keyword>
<dbReference type="PANTHER" id="PTHR24095">
    <property type="entry name" value="ACETYL-COENZYME A SYNTHETASE"/>
    <property type="match status" value="1"/>
</dbReference>
<feature type="compositionally biased region" description="Gly residues" evidence="7">
    <location>
        <begin position="581"/>
        <end position="592"/>
    </location>
</feature>
<dbReference type="RefSeq" id="WP_091284113.1">
    <property type="nucleotide sequence ID" value="NZ_FAOZ01000031.1"/>
</dbReference>
<proteinExistence type="inferred from homology"/>
<dbReference type="GO" id="GO:0003987">
    <property type="term" value="F:acetate-CoA ligase activity"/>
    <property type="evidence" value="ECO:0007669"/>
    <property type="project" value="UniProtKB-EC"/>
</dbReference>
<feature type="domain" description="AMP-binding enzyme C-terminal" evidence="9">
    <location>
        <begin position="537"/>
        <end position="634"/>
    </location>
</feature>
<feature type="region of interest" description="Disordered" evidence="7">
    <location>
        <begin position="577"/>
        <end position="600"/>
    </location>
</feature>
<keyword evidence="5" id="KW-0067">ATP-binding</keyword>
<dbReference type="PROSITE" id="PS00455">
    <property type="entry name" value="AMP_BINDING"/>
    <property type="match status" value="1"/>
</dbReference>
<dbReference type="InterPro" id="IPR020845">
    <property type="entry name" value="AMP-binding_CS"/>
</dbReference>
<evidence type="ECO:0000259" key="10">
    <source>
        <dbReference type="Pfam" id="PF16177"/>
    </source>
</evidence>
<evidence type="ECO:0000256" key="2">
    <source>
        <dbReference type="ARBA" id="ARBA00013275"/>
    </source>
</evidence>
<dbReference type="InterPro" id="IPR032387">
    <property type="entry name" value="ACAS_N"/>
</dbReference>
<dbReference type="InterPro" id="IPR000873">
    <property type="entry name" value="AMP-dep_synth/lig_dom"/>
</dbReference>
<dbReference type="EC" id="6.2.1.1" evidence="2"/>
<keyword evidence="3" id="KW-0436">Ligase</keyword>
<evidence type="ECO:0000259" key="9">
    <source>
        <dbReference type="Pfam" id="PF13193"/>
    </source>
</evidence>
<evidence type="ECO:0000256" key="4">
    <source>
        <dbReference type="ARBA" id="ARBA00022741"/>
    </source>
</evidence>
<evidence type="ECO:0000256" key="6">
    <source>
        <dbReference type="ARBA" id="ARBA00022990"/>
    </source>
</evidence>
<dbReference type="InterPro" id="IPR045851">
    <property type="entry name" value="AMP-bd_C_sf"/>
</dbReference>
<organism evidence="11 12">
    <name type="scientific">Parafrankia irregularis</name>
    <dbReference type="NCBI Taxonomy" id="795642"/>
    <lineage>
        <taxon>Bacteria</taxon>
        <taxon>Bacillati</taxon>
        <taxon>Actinomycetota</taxon>
        <taxon>Actinomycetes</taxon>
        <taxon>Frankiales</taxon>
        <taxon>Frankiaceae</taxon>
        <taxon>Parafrankia</taxon>
    </lineage>
</organism>
<dbReference type="InterPro" id="IPR042099">
    <property type="entry name" value="ANL_N_sf"/>
</dbReference>
<dbReference type="Pfam" id="PF00501">
    <property type="entry name" value="AMP-binding"/>
    <property type="match status" value="1"/>
</dbReference>